<dbReference type="SUPFAM" id="SSF51294">
    <property type="entry name" value="Hedgehog/intein (Hint) domain"/>
    <property type="match status" value="1"/>
</dbReference>
<dbReference type="InterPro" id="IPR003586">
    <property type="entry name" value="Hint_dom_C"/>
</dbReference>
<dbReference type="InterPro" id="IPR030934">
    <property type="entry name" value="Intein_C"/>
</dbReference>
<comment type="similarity">
    <text evidence="3">Belongs to the type II topoisomerase GyrB family.</text>
</comment>
<comment type="cofactor">
    <cofactor evidence="2">
        <name>Mg(2+)</name>
        <dbReference type="ChEBI" id="CHEBI:18420"/>
    </cofactor>
</comment>
<dbReference type="SUPFAM" id="SSF54211">
    <property type="entry name" value="Ribosomal protein S5 domain 2-like"/>
    <property type="match status" value="1"/>
</dbReference>
<keyword evidence="11" id="KW-0799">Topoisomerase</keyword>
<dbReference type="SMART" id="SM00305">
    <property type="entry name" value="HintC"/>
    <property type="match status" value="1"/>
</dbReference>
<dbReference type="InterPro" id="IPR002288">
    <property type="entry name" value="DNA_gyrase_B_C"/>
</dbReference>
<keyword evidence="8" id="KW-0067">ATP-binding</keyword>
<evidence type="ECO:0000256" key="10">
    <source>
        <dbReference type="ARBA" id="ARBA00023000"/>
    </source>
</evidence>
<dbReference type="InterPro" id="IPR000565">
    <property type="entry name" value="Topo_IIA_B"/>
</dbReference>
<dbReference type="SUPFAM" id="SSF55874">
    <property type="entry name" value="ATPase domain of HSP90 chaperone/DNA topoisomerase II/histidine kinase"/>
    <property type="match status" value="1"/>
</dbReference>
<dbReference type="InterPro" id="IPR036844">
    <property type="entry name" value="Hint_dom_sf"/>
</dbReference>
<dbReference type="GO" id="GO:0006265">
    <property type="term" value="P:DNA topological change"/>
    <property type="evidence" value="ECO:0007669"/>
    <property type="project" value="InterPro"/>
</dbReference>
<dbReference type="GO" id="GO:0016539">
    <property type="term" value="P:intein-mediated protein splicing"/>
    <property type="evidence" value="ECO:0007669"/>
    <property type="project" value="InterPro"/>
</dbReference>
<dbReference type="SMART" id="SM00433">
    <property type="entry name" value="TOP2c"/>
    <property type="match status" value="1"/>
</dbReference>
<dbReference type="Pfam" id="PF00986">
    <property type="entry name" value="DNA_gyraseB_C"/>
    <property type="match status" value="1"/>
</dbReference>
<keyword evidence="12" id="KW-0238">DNA-binding</keyword>
<evidence type="ECO:0000259" key="14">
    <source>
        <dbReference type="PROSITE" id="PS50880"/>
    </source>
</evidence>
<dbReference type="EC" id="5.6.2.2" evidence="4"/>
<dbReference type="EMBL" id="PEZH01000030">
    <property type="protein sequence ID" value="PIS15116.1"/>
    <property type="molecule type" value="Genomic_DNA"/>
</dbReference>
<dbReference type="InterPro" id="IPR013759">
    <property type="entry name" value="Topo_IIA_B_C"/>
</dbReference>
<dbReference type="CDD" id="cd00822">
    <property type="entry name" value="TopoII_Trans_DNA_gyrase"/>
    <property type="match status" value="1"/>
</dbReference>
<keyword evidence="6" id="KW-0547">Nucleotide-binding</keyword>
<dbReference type="InterPro" id="IPR003587">
    <property type="entry name" value="Hint_dom_N"/>
</dbReference>
<dbReference type="InterPro" id="IPR018522">
    <property type="entry name" value="TopoIIA_CS"/>
</dbReference>
<dbReference type="InterPro" id="IPR013760">
    <property type="entry name" value="Topo_IIA-like_dom_sf"/>
</dbReference>
<evidence type="ECO:0000256" key="13">
    <source>
        <dbReference type="ARBA" id="ARBA00023235"/>
    </source>
</evidence>
<dbReference type="GO" id="GO:0046872">
    <property type="term" value="F:metal ion binding"/>
    <property type="evidence" value="ECO:0007669"/>
    <property type="project" value="UniProtKB-KW"/>
</dbReference>
<dbReference type="SUPFAM" id="SSF56719">
    <property type="entry name" value="Type II DNA topoisomerase"/>
    <property type="match status" value="2"/>
</dbReference>
<dbReference type="Pfam" id="PF14890">
    <property type="entry name" value="Intein_splicing"/>
    <property type="match status" value="1"/>
</dbReference>
<dbReference type="InterPro" id="IPR006171">
    <property type="entry name" value="TOPRIM_dom"/>
</dbReference>
<dbReference type="SMART" id="SM00387">
    <property type="entry name" value="HATPase_c"/>
    <property type="match status" value="1"/>
</dbReference>
<gene>
    <name evidence="15" type="ORF">COT63_01710</name>
</gene>
<dbReference type="Pfam" id="PF02518">
    <property type="entry name" value="HATPase_c"/>
    <property type="match status" value="1"/>
</dbReference>
<dbReference type="Pfam" id="PF01751">
    <property type="entry name" value="Toprim"/>
    <property type="match status" value="1"/>
</dbReference>
<dbReference type="GO" id="GO:0005524">
    <property type="term" value="F:ATP binding"/>
    <property type="evidence" value="ECO:0007669"/>
    <property type="project" value="UniProtKB-KW"/>
</dbReference>
<feature type="domain" description="Toprim" evidence="14">
    <location>
        <begin position="832"/>
        <end position="946"/>
    </location>
</feature>
<dbReference type="InterPro" id="IPR006142">
    <property type="entry name" value="INTEIN"/>
</dbReference>
<dbReference type="PROSITE" id="PS00177">
    <property type="entry name" value="TOPOISOMERASE_II"/>
    <property type="match status" value="1"/>
</dbReference>
<keyword evidence="7" id="KW-0068">Autocatalytic cleavage</keyword>
<dbReference type="Pfam" id="PF00204">
    <property type="entry name" value="DNA_gyraseB"/>
    <property type="match status" value="1"/>
</dbReference>
<dbReference type="CDD" id="cd16928">
    <property type="entry name" value="HATPase_GyrB-like"/>
    <property type="match status" value="1"/>
</dbReference>
<dbReference type="PRINTS" id="PR00379">
    <property type="entry name" value="INTEIN"/>
</dbReference>
<protein>
    <recommendedName>
        <fullName evidence="4">DNA topoisomerase (ATP-hydrolyzing)</fullName>
        <ecNumber evidence="4">5.6.2.2</ecNumber>
    </recommendedName>
</protein>
<dbReference type="InterPro" id="IPR003594">
    <property type="entry name" value="HATPase_dom"/>
</dbReference>
<dbReference type="SMART" id="SM00306">
    <property type="entry name" value="HintN"/>
    <property type="match status" value="1"/>
</dbReference>
<dbReference type="Proteomes" id="UP000231282">
    <property type="component" value="Unassembled WGS sequence"/>
</dbReference>
<dbReference type="PROSITE" id="PS50817">
    <property type="entry name" value="INTEIN_N_TER"/>
    <property type="match status" value="1"/>
</dbReference>
<accession>A0A2H0WR42</accession>
<dbReference type="NCBIfam" id="TIGR01445">
    <property type="entry name" value="intein_Nterm"/>
    <property type="match status" value="1"/>
</dbReference>
<evidence type="ECO:0000256" key="3">
    <source>
        <dbReference type="ARBA" id="ARBA00010708"/>
    </source>
</evidence>
<dbReference type="Gene3D" id="3.30.230.10">
    <property type="match status" value="1"/>
</dbReference>
<comment type="caution">
    <text evidence="15">The sequence shown here is derived from an EMBL/GenBank/DDBJ whole genome shotgun (WGS) entry which is preliminary data.</text>
</comment>
<reference evidence="16" key="1">
    <citation type="submission" date="2017-09" db="EMBL/GenBank/DDBJ databases">
        <title>Depth-based differentiation of microbial function through sediment-hosted aquifers and enrichment of novel symbionts in the deep terrestrial subsurface.</title>
        <authorList>
            <person name="Probst A.J."/>
            <person name="Ladd B."/>
            <person name="Jarett J.K."/>
            <person name="Geller-Mcgrath D.E."/>
            <person name="Sieber C.M.K."/>
            <person name="Emerson J.B."/>
            <person name="Anantharaman K."/>
            <person name="Thomas B.C."/>
            <person name="Malmstrom R."/>
            <person name="Stieglmeier M."/>
            <person name="Klingl A."/>
            <person name="Woyke T."/>
            <person name="Ryan C.M."/>
            <person name="Banfield J.F."/>
        </authorList>
    </citation>
    <scope>NUCLEOTIDE SEQUENCE [LARGE SCALE GENOMIC DNA]</scope>
</reference>
<sequence length="1046" mass="121342">MSKKDYTAEKIQILEGIDPVRRRPGMFIGATDIHGFHHLLTEIIDNSIDEALSGTAKNIWVTIKKDNWAEVQDDGRGIPVQKHSSGPSALEVAMTKLHAGAKFQGDIYKVSGGLHGVGASVVNALSKKMRVEVRRDRHLYYQEYAYGKPTTKVIEAALPPNGPKTGTKTIFLPDPKVFGKLTWRYLTIERSARIRAYLIPKLFIHLYNLGNNQEKHFYFEGGIHSLLKHTNRGKRLISQPIYFKKSDPKIGEAEISCQYIDDIEENIQSFVNVIPTPDGGTHVSGFHSGLTRAINEYAHREKLITPQENFTGADTKEGLSAVIYTKIPTDKIQFESQTKTKLNNKEAGVFVNRMVKEGLDIFFEEHPQEARKIIEKVNIGARARKAAKAAREAVLRKGALYDSSLPGKLADCQSKDPSLSELYIVEGDSAGGCFSKNTKVALADGRSATFETLKQEESAGKKNYCYTIKDDGSIGIELIKNVRKTKSNAEVIKIILDNKKEIICTPDHPFMLRNGHYKKASKLTPQDSLMPLYKKYSQRGERITIEGYEMVLDPRWNKKWIFTHLLADKYNFEHNIYSNTKGFHKHHIDFNKLNNNPDNIKQMSEEKIKRLHQTPEFREKIRAIMTTPKMRKMLSDRAKKQWENKEYKAYMGNRFLTFYQNSPLYRKTNNKQLNRIQKEYWSKEDNRKNQAERTKIYFENHPEKRKEFSLMAKRQWQDTKLLLWRSQKTKEQWSNEFRQKRQIAYNKTYYQHTIAFLRKIYDKDGHLNNYDKERILANNKNLLKLTTFCQRFLNGNQKATYEAVQKYNHKIKKIIPLKKQIDVYDLEVEKTHNFALATGIFVHNSAKQGRDRKYQAIFPLRGKLLNTEKAHLEKIIKFKELKNLIFALGMGIGETQRPEKLRYHRVIIMTDADVDGEHIAALLLTFFFRHLPYIIKNGYLYIAQPPLYKITINKKPQYVYTDADKDNLVRQANNSKIKIQRYKGLGEMNPEQLWATTMDPKNRTLKKVEIENEQDADRTFDMLFGKEVPPRRHFIQVNAKMAKLDI</sequence>
<keyword evidence="10" id="KW-0651">Protein splicing</keyword>
<dbReference type="InterPro" id="IPR036890">
    <property type="entry name" value="HATPase_C_sf"/>
</dbReference>
<dbReference type="Gene3D" id="3.30.565.10">
    <property type="entry name" value="Histidine kinase-like ATPase, C-terminal domain"/>
    <property type="match status" value="1"/>
</dbReference>
<evidence type="ECO:0000313" key="16">
    <source>
        <dbReference type="Proteomes" id="UP000231282"/>
    </source>
</evidence>
<evidence type="ECO:0000256" key="6">
    <source>
        <dbReference type="ARBA" id="ARBA00022741"/>
    </source>
</evidence>
<evidence type="ECO:0000256" key="4">
    <source>
        <dbReference type="ARBA" id="ARBA00012895"/>
    </source>
</evidence>
<dbReference type="InterPro" id="IPR020568">
    <property type="entry name" value="Ribosomal_Su5_D2-typ_SF"/>
</dbReference>
<evidence type="ECO:0000256" key="1">
    <source>
        <dbReference type="ARBA" id="ARBA00000185"/>
    </source>
</evidence>
<dbReference type="InterPro" id="IPR014721">
    <property type="entry name" value="Ribsml_uS5_D2-typ_fold_subgr"/>
</dbReference>
<dbReference type="InterPro" id="IPR001241">
    <property type="entry name" value="Topo_IIA"/>
</dbReference>
<evidence type="ECO:0000256" key="8">
    <source>
        <dbReference type="ARBA" id="ARBA00022840"/>
    </source>
</evidence>
<proteinExistence type="inferred from homology"/>
<dbReference type="Gene3D" id="2.170.16.10">
    <property type="entry name" value="Hedgehog/Intein (Hint) domain"/>
    <property type="match status" value="1"/>
</dbReference>
<dbReference type="PROSITE" id="PS50880">
    <property type="entry name" value="TOPRIM"/>
    <property type="match status" value="1"/>
</dbReference>
<name>A0A2H0WR42_9BACT</name>
<dbReference type="PANTHER" id="PTHR45866">
    <property type="entry name" value="DNA GYRASE/TOPOISOMERASE SUBUNIT B"/>
    <property type="match status" value="1"/>
</dbReference>
<dbReference type="PANTHER" id="PTHR45866:SF1">
    <property type="entry name" value="DNA GYRASE SUBUNIT B, MITOCHONDRIAL"/>
    <property type="match status" value="1"/>
</dbReference>
<dbReference type="InterPro" id="IPR013506">
    <property type="entry name" value="Topo_IIA_bsu_dom2"/>
</dbReference>
<keyword evidence="9" id="KW-0460">Magnesium</keyword>
<dbReference type="AlphaFoldDB" id="A0A2H0WR42"/>
<keyword evidence="5" id="KW-0479">Metal-binding</keyword>
<keyword evidence="13" id="KW-0413">Isomerase</keyword>
<evidence type="ECO:0000313" key="15">
    <source>
        <dbReference type="EMBL" id="PIS15116.1"/>
    </source>
</evidence>
<dbReference type="PRINTS" id="PR00418">
    <property type="entry name" value="TPI2FAMILY"/>
</dbReference>
<dbReference type="CDD" id="cd00081">
    <property type="entry name" value="Hint"/>
    <property type="match status" value="1"/>
</dbReference>
<evidence type="ECO:0000256" key="9">
    <source>
        <dbReference type="ARBA" id="ARBA00022842"/>
    </source>
</evidence>
<evidence type="ECO:0000256" key="7">
    <source>
        <dbReference type="ARBA" id="ARBA00022813"/>
    </source>
</evidence>
<evidence type="ECO:0000256" key="11">
    <source>
        <dbReference type="ARBA" id="ARBA00023029"/>
    </source>
</evidence>
<organism evidence="15 16">
    <name type="scientific">Candidatus Shapirobacteria bacterium CG09_land_8_20_14_0_10_38_17</name>
    <dbReference type="NCBI Taxonomy" id="1974884"/>
    <lineage>
        <taxon>Bacteria</taxon>
        <taxon>Candidatus Shapironibacteriota</taxon>
    </lineage>
</organism>
<dbReference type="PRINTS" id="PR01159">
    <property type="entry name" value="DNAGYRASEB"/>
</dbReference>
<dbReference type="GO" id="GO:0003918">
    <property type="term" value="F:DNA topoisomerase type II (double strand cut, ATP-hydrolyzing) activity"/>
    <property type="evidence" value="ECO:0007669"/>
    <property type="project" value="UniProtKB-EC"/>
</dbReference>
<comment type="catalytic activity">
    <reaction evidence="1">
        <text>ATP-dependent breakage, passage and rejoining of double-stranded DNA.</text>
        <dbReference type="EC" id="5.6.2.2"/>
    </reaction>
</comment>
<dbReference type="Gene3D" id="3.40.50.670">
    <property type="match status" value="1"/>
</dbReference>
<dbReference type="PROSITE" id="PS50818">
    <property type="entry name" value="INTEIN_C_TER"/>
    <property type="match status" value="1"/>
</dbReference>
<dbReference type="NCBIfam" id="TIGR01443">
    <property type="entry name" value="intein_Cterm"/>
    <property type="match status" value="1"/>
</dbReference>
<evidence type="ECO:0000256" key="5">
    <source>
        <dbReference type="ARBA" id="ARBA00022723"/>
    </source>
</evidence>
<evidence type="ECO:0000256" key="12">
    <source>
        <dbReference type="ARBA" id="ARBA00023125"/>
    </source>
</evidence>
<dbReference type="InterPro" id="IPR006141">
    <property type="entry name" value="Intein_N"/>
</dbReference>
<dbReference type="GO" id="GO:0003677">
    <property type="term" value="F:DNA binding"/>
    <property type="evidence" value="ECO:0007669"/>
    <property type="project" value="UniProtKB-KW"/>
</dbReference>
<evidence type="ECO:0000256" key="2">
    <source>
        <dbReference type="ARBA" id="ARBA00001946"/>
    </source>
</evidence>